<proteinExistence type="predicted"/>
<evidence type="ECO:0000313" key="11">
    <source>
        <dbReference type="Proteomes" id="UP000029223"/>
    </source>
</evidence>
<keyword evidence="4" id="KW-0479">Metal-binding</keyword>
<keyword evidence="10" id="KW-0645">Protease</keyword>
<feature type="domain" description="Peptidase M16 middle/third" evidence="9">
    <location>
        <begin position="169"/>
        <end position="283"/>
    </location>
</feature>
<reference evidence="11" key="2">
    <citation type="submission" date="2014-09" db="EMBL/GenBank/DDBJ databases">
        <authorList>
            <consortium name="NBRP consortium"/>
            <person name="Sawabe T."/>
            <person name="Meirelles P."/>
            <person name="Nakanishi M."/>
            <person name="Sayaka M."/>
            <person name="Hattori M."/>
            <person name="Ohkuma M."/>
        </authorList>
    </citation>
    <scope>NUCLEOTIDE SEQUENCE [LARGE SCALE GENOMIC DNA]</scope>
    <source>
        <strain evidence="11">JCM 19239</strain>
    </source>
</reference>
<dbReference type="InterPro" id="IPR050626">
    <property type="entry name" value="Peptidase_M16"/>
</dbReference>
<protein>
    <recommendedName>
        <fullName evidence="3">Protease 3</fullName>
        <ecNumber evidence="2">3.4.24.55</ecNumber>
    </recommendedName>
    <alternativeName>
        <fullName evidence="7">Pitrilysin</fullName>
    </alternativeName>
    <alternativeName>
        <fullName evidence="6">Protease III</fullName>
    </alternativeName>
    <alternativeName>
        <fullName evidence="5">Protease pi</fullName>
    </alternativeName>
</protein>
<feature type="domain" description="Peptidase M16 C-terminal" evidence="8">
    <location>
        <begin position="1"/>
        <end position="160"/>
    </location>
</feature>
<evidence type="ECO:0000256" key="6">
    <source>
        <dbReference type="ARBA" id="ARBA00031184"/>
    </source>
</evidence>
<dbReference type="PANTHER" id="PTHR43690">
    <property type="entry name" value="NARDILYSIN"/>
    <property type="match status" value="1"/>
</dbReference>
<evidence type="ECO:0000256" key="1">
    <source>
        <dbReference type="ARBA" id="ARBA00002184"/>
    </source>
</evidence>
<evidence type="ECO:0000259" key="8">
    <source>
        <dbReference type="Pfam" id="PF05193"/>
    </source>
</evidence>
<dbReference type="GO" id="GO:0004222">
    <property type="term" value="F:metalloendopeptidase activity"/>
    <property type="evidence" value="ECO:0007669"/>
    <property type="project" value="UniProtKB-EC"/>
</dbReference>
<dbReference type="EC" id="3.4.24.55" evidence="2"/>
<evidence type="ECO:0000256" key="2">
    <source>
        <dbReference type="ARBA" id="ARBA00012449"/>
    </source>
</evidence>
<sequence>MTLAMIGPHELDELEQWAQDKFSDITNNHRIAKSVDVPFVTEEHTKVMVRVEPVKEIRKLILSFPFPATHQHYHQKPLSYFANLLGYEGKGSLMLYLKELGWITSLSAGGGASGSNYREFSISMTLTPVGLDHVDEMIQSVFQYIELIKTQGMQEWRYLEKRAVMESAFQFQEPARQLEMVSHLVMNMQHYEADDVIYGDYKMAGFDEAMLAEYGTFFSTDNLKVTLVAKDQAYDREADWYFTPYSVTKFTEQEIEFFNQQPDNGKLPFELPEKNPFINYDLSTIL</sequence>
<dbReference type="PANTHER" id="PTHR43690:SF18">
    <property type="entry name" value="INSULIN-DEGRADING ENZYME-RELATED"/>
    <property type="match status" value="1"/>
</dbReference>
<dbReference type="InterPro" id="IPR032632">
    <property type="entry name" value="Peptidase_M16_M"/>
</dbReference>
<dbReference type="Proteomes" id="UP000029223">
    <property type="component" value="Unassembled WGS sequence"/>
</dbReference>
<evidence type="ECO:0000256" key="3">
    <source>
        <dbReference type="ARBA" id="ARBA00017565"/>
    </source>
</evidence>
<dbReference type="Pfam" id="PF16187">
    <property type="entry name" value="Peptidase_M16_M"/>
    <property type="match status" value="1"/>
</dbReference>
<dbReference type="InterPro" id="IPR007863">
    <property type="entry name" value="Peptidase_M16_C"/>
</dbReference>
<evidence type="ECO:0000256" key="5">
    <source>
        <dbReference type="ARBA" id="ARBA00029597"/>
    </source>
</evidence>
<comment type="caution">
    <text evidence="10">The sequence shown here is derived from an EMBL/GenBank/DDBJ whole genome shotgun (WGS) entry which is preliminary data.</text>
</comment>
<dbReference type="SUPFAM" id="SSF63411">
    <property type="entry name" value="LuxS/MPP-like metallohydrolase"/>
    <property type="match status" value="1"/>
</dbReference>
<organism evidence="10 11">
    <name type="scientific">Vibrio variabilis</name>
    <dbReference type="NCBI Taxonomy" id="990271"/>
    <lineage>
        <taxon>Bacteria</taxon>
        <taxon>Pseudomonadati</taxon>
        <taxon>Pseudomonadota</taxon>
        <taxon>Gammaproteobacteria</taxon>
        <taxon>Vibrionales</taxon>
        <taxon>Vibrionaceae</taxon>
        <taxon>Vibrio</taxon>
    </lineage>
</organism>
<evidence type="ECO:0000259" key="9">
    <source>
        <dbReference type="Pfam" id="PF16187"/>
    </source>
</evidence>
<keyword evidence="10" id="KW-0378">Hydrolase</keyword>
<dbReference type="EMBL" id="BBMS01000040">
    <property type="protein sequence ID" value="GAL28263.1"/>
    <property type="molecule type" value="Genomic_DNA"/>
</dbReference>
<reference evidence="11" key="1">
    <citation type="submission" date="2014-09" db="EMBL/GenBank/DDBJ databases">
        <title>Vibrio variabilis JCM 19239. (C206) whole genome shotgun sequence.</title>
        <authorList>
            <person name="Sawabe T."/>
            <person name="Meirelles P."/>
            <person name="Nakanishi M."/>
            <person name="Sayaka M."/>
            <person name="Hattori M."/>
            <person name="Ohkuma M."/>
        </authorList>
    </citation>
    <scope>NUCLEOTIDE SEQUENCE [LARGE SCALE GENOMIC DNA]</scope>
    <source>
        <strain evidence="11">JCM 19239</strain>
    </source>
</reference>
<dbReference type="Pfam" id="PF05193">
    <property type="entry name" value="Peptidase_M16_C"/>
    <property type="match status" value="1"/>
</dbReference>
<dbReference type="GO" id="GO:0006508">
    <property type="term" value="P:proteolysis"/>
    <property type="evidence" value="ECO:0007669"/>
    <property type="project" value="UniProtKB-KW"/>
</dbReference>
<name>A0ABQ0JHM5_9VIBR</name>
<dbReference type="Gene3D" id="3.30.830.10">
    <property type="entry name" value="Metalloenzyme, LuxS/M16 peptidase-like"/>
    <property type="match status" value="1"/>
</dbReference>
<comment type="function">
    <text evidence="1">Endopeptidase that degrades small peptides of less than 7 kDa, such as glucagon and insulin.</text>
</comment>
<evidence type="ECO:0000313" key="10">
    <source>
        <dbReference type="EMBL" id="GAL28263.1"/>
    </source>
</evidence>
<evidence type="ECO:0000256" key="7">
    <source>
        <dbReference type="ARBA" id="ARBA00033450"/>
    </source>
</evidence>
<dbReference type="InterPro" id="IPR011249">
    <property type="entry name" value="Metalloenz_LuxS/M16"/>
</dbReference>
<accession>A0ABQ0JHM5</accession>
<keyword evidence="11" id="KW-1185">Reference proteome</keyword>
<gene>
    <name evidence="10" type="ORF">JCM19239_4428</name>
</gene>
<evidence type="ECO:0000256" key="4">
    <source>
        <dbReference type="ARBA" id="ARBA00022723"/>
    </source>
</evidence>